<protein>
    <recommendedName>
        <fullName evidence="7">Caspase domain-containing protein</fullName>
    </recommendedName>
</protein>
<dbReference type="Pfam" id="PF07676">
    <property type="entry name" value="PD40"/>
    <property type="match status" value="1"/>
</dbReference>
<evidence type="ECO:0000313" key="6">
    <source>
        <dbReference type="Proteomes" id="UP000598971"/>
    </source>
</evidence>
<dbReference type="InterPro" id="IPR029030">
    <property type="entry name" value="Caspase-like_dom_sf"/>
</dbReference>
<feature type="domain" description="Peptidase C14 caspase" evidence="3">
    <location>
        <begin position="32"/>
        <end position="290"/>
    </location>
</feature>
<dbReference type="Pfam" id="PF00656">
    <property type="entry name" value="Peptidase_C14"/>
    <property type="match status" value="1"/>
</dbReference>
<dbReference type="Pfam" id="PF20703">
    <property type="entry name" value="nSTAND1"/>
    <property type="match status" value="1"/>
</dbReference>
<dbReference type="RefSeq" id="WP_171606784.1">
    <property type="nucleotide sequence ID" value="NZ_WHPF01000003.1"/>
</dbReference>
<dbReference type="GO" id="GO:0004197">
    <property type="term" value="F:cysteine-type endopeptidase activity"/>
    <property type="evidence" value="ECO:0007669"/>
    <property type="project" value="InterPro"/>
</dbReference>
<dbReference type="GO" id="GO:0006508">
    <property type="term" value="P:proteolysis"/>
    <property type="evidence" value="ECO:0007669"/>
    <property type="project" value="InterPro"/>
</dbReference>
<proteinExistence type="predicted"/>
<keyword evidence="2" id="KW-0677">Repeat</keyword>
<dbReference type="Proteomes" id="UP000598971">
    <property type="component" value="Unassembled WGS sequence"/>
</dbReference>
<accession>A0A8J8FBB4</accession>
<dbReference type="SUPFAM" id="SSF52129">
    <property type="entry name" value="Caspase-like"/>
    <property type="match status" value="1"/>
</dbReference>
<comment type="caution">
    <text evidence="5">The sequence shown here is derived from an EMBL/GenBank/DDBJ whole genome shotgun (WGS) entry which is preliminary data.</text>
</comment>
<evidence type="ECO:0000256" key="2">
    <source>
        <dbReference type="ARBA" id="ARBA00022737"/>
    </source>
</evidence>
<organism evidence="5 6">
    <name type="scientific">Limnovirga soli</name>
    <dbReference type="NCBI Taxonomy" id="2656915"/>
    <lineage>
        <taxon>Bacteria</taxon>
        <taxon>Pseudomonadati</taxon>
        <taxon>Bacteroidota</taxon>
        <taxon>Chitinophagia</taxon>
        <taxon>Chitinophagales</taxon>
        <taxon>Chitinophagaceae</taxon>
        <taxon>Limnovirga</taxon>
    </lineage>
</organism>
<dbReference type="PANTHER" id="PTHR22838:SF0">
    <property type="entry name" value="WD REPEAT-CONTAINING PROTEIN 26"/>
    <property type="match status" value="1"/>
</dbReference>
<dbReference type="Gene3D" id="2.130.10.10">
    <property type="entry name" value="YVTN repeat-like/Quinoprotein amine dehydrogenase"/>
    <property type="match status" value="2"/>
</dbReference>
<reference evidence="5" key="1">
    <citation type="submission" date="2019-10" db="EMBL/GenBank/DDBJ databases">
        <title>Draft genome sequence of Panacibacter sp. KCS-6.</title>
        <authorList>
            <person name="Yim K.J."/>
        </authorList>
    </citation>
    <scope>NUCLEOTIDE SEQUENCE</scope>
    <source>
        <strain evidence="5">KCS-6</strain>
    </source>
</reference>
<dbReference type="InterPro" id="IPR011600">
    <property type="entry name" value="Pept_C14_caspase"/>
</dbReference>
<evidence type="ECO:0000256" key="1">
    <source>
        <dbReference type="ARBA" id="ARBA00022574"/>
    </source>
</evidence>
<evidence type="ECO:0000259" key="4">
    <source>
        <dbReference type="Pfam" id="PF20703"/>
    </source>
</evidence>
<evidence type="ECO:0000313" key="5">
    <source>
        <dbReference type="EMBL" id="NNV54868.1"/>
    </source>
</evidence>
<evidence type="ECO:0000259" key="3">
    <source>
        <dbReference type="Pfam" id="PF00656"/>
    </source>
</evidence>
<dbReference type="InterPro" id="IPR011659">
    <property type="entry name" value="WD40"/>
</dbReference>
<dbReference type="Gene3D" id="3.40.50.1460">
    <property type="match status" value="1"/>
</dbReference>
<sequence>MPIADSNITDANDNNDVVEFINFDQWFEEGSYAYFIGISKFNDERIHTLNSPENDINSLKSVLEDKNKHGFTVKEVVLQNKQPATSLPNPLLNPTKQQVLDFVTNITCGEDSRVIVYFAGHGIAENTEVDEKPAGFLIPTDAQLGNQSTYVKMSDIHDALSKLKCRHLLIILDCCYAGAFRWADTKRSLYTGKPTTIYYQKFLQFTTNSVRQVITSTSADQQALDAFGTRGESGLPNSPFAQTLITALSSGNADYGTVSDRSDGLITVTELGMYLKENLNNLQLKQIPAVWNIGDNTKGEFIFLNPQQPKRILVRFGKNRANPYKGLAAYSTKDRNIFFGRQRVLDGWKEGNIAFPGLTSVVNNNHVIAVTGRSGIGKSSLVMAGILSACNEDIVKKVKPGARPYTDHKLTLEEIKNSAVPIYLFVDQYEELVTNCTDENERHQFEQALVMLSATHKIIVTLRSDFEIQFKQSPLIGQSATFYPFPIPPFTRDDIKEIVTGVAGQQALEFKSESGASEADDIFTNRIIDEAYAYPDSLPLLSLALSRLFDKRDSDANGNIEYLTEKEYNSFKGIKGIIEELADIEYRKYADATNNTTSPAIASVKQKLLMQLIFRMISFEGAEITKRRLYKKYTLNNQEINELDFADNQTTTTITDMCEGLINARLLKSDKDEQGNEYIEPAHEALLRSWPELTKALKKKEGQETILEEQRITNQDKVVLLRQVAELARQYFFANPKDKKDLLWIKDYRLQQVLKLQGTDLSMNTIEEAFIHASDKAKKRNKVIRNTLITIAFAASLIISVVFFFQNKNIEAKNNDIQDKLAQTYWDQGMNAAEQNDFLKSLLYTSEAMQTLNDDPNRKELLLSTANAIPMMVLQNVYTTKNNIIEAQISGDGKWLTTISNDALLQIWDAMADSISTIPVFKLDNVSTALFSKDSKQILVIENGQLNIITIAGLKKIAISKNINVSGASFCADNSTVIGEAQSGSLYIWKQAKNKYTQTLVGIGEQYVADSTIIPLTHIEISEDANSIITSGSGYTQNIGSKSSASIFTTGLNGSVTKQWLKLSDGKYTTNTKISQKEFLSFFYTYSYNQQKIIVSYLDTQAIVFNRKNLTTTSFPPNTGYIQKGAFIGNSDSVLLSTNNGIAIFDANTRQHLSGYFKTGQNAVAFLSPDNYHVLVLNDKGIINIFNTAGKFLGCGNNLNNPSEFTYNYGYGPLVFNGNEFKFSNDGKSIITFNGNKVLQYHLLPEHNNHKLKDLKVYAENNLSQNQKLTLKDSNTMLIWDYNKANSIFKPLHINSANPQLQKGLLTQDKYWHSFYLEKPDAPYIYYANSSVKQHYILDFERDSIIVLEDSVNYFDIKLSTDAKELIYSLENGTIYTRKAPDWNPIKLFDSTKKINLTYLMNEDRYLLVSTKDSLVQLWDIKNPDNRKAIVNLPNTNLIKIADNGKWFIVQDDKIATIYKISNNNEISHFIATPEKDFDFYATGEGNEWTISPDGEWIYFATNATANDYKGRMYNTSTGKTWKINPSADIINHNGGTMNVFSPDSKYFTVVPLNQLRITMNNLSIALKIYSLTNLNNKDSVLPQYGKTFKISTTSINLEFCKFNTNVLCMNADTSFFFIDIRKGKKILEYYHGAGSLYLSPNGEQTYLQNEENNTLVFGADLDMPAALYKKQAMVLSGSQLNLATGEIEDIAPSQWQQLKKEYMAQAADHYRHCTYRTFNIWANIYPALAAKLKQ</sequence>
<dbReference type="InterPro" id="IPR027417">
    <property type="entry name" value="P-loop_NTPase"/>
</dbReference>
<keyword evidence="6" id="KW-1185">Reference proteome</keyword>
<dbReference type="SUPFAM" id="SSF69322">
    <property type="entry name" value="Tricorn protease domain 2"/>
    <property type="match status" value="1"/>
</dbReference>
<evidence type="ECO:0008006" key="7">
    <source>
        <dbReference type="Google" id="ProtNLM"/>
    </source>
</evidence>
<dbReference type="SUPFAM" id="SSF52540">
    <property type="entry name" value="P-loop containing nucleoside triphosphate hydrolases"/>
    <property type="match status" value="1"/>
</dbReference>
<dbReference type="EMBL" id="WHPF01000003">
    <property type="protein sequence ID" value="NNV54868.1"/>
    <property type="molecule type" value="Genomic_DNA"/>
</dbReference>
<dbReference type="SUPFAM" id="SSF82171">
    <property type="entry name" value="DPP6 N-terminal domain-like"/>
    <property type="match status" value="1"/>
</dbReference>
<keyword evidence="1" id="KW-0853">WD repeat</keyword>
<name>A0A8J8FBB4_9BACT</name>
<dbReference type="InterPro" id="IPR015943">
    <property type="entry name" value="WD40/YVTN_repeat-like_dom_sf"/>
</dbReference>
<dbReference type="InterPro" id="IPR049052">
    <property type="entry name" value="nSTAND1"/>
</dbReference>
<feature type="domain" description="Novel STAND NTPase 1" evidence="4">
    <location>
        <begin position="323"/>
        <end position="706"/>
    </location>
</feature>
<dbReference type="PANTHER" id="PTHR22838">
    <property type="entry name" value="WD REPEAT PROTEIN 26-RELATED"/>
    <property type="match status" value="1"/>
</dbReference>
<dbReference type="InterPro" id="IPR051350">
    <property type="entry name" value="WD_repeat-ST_regulator"/>
</dbReference>
<gene>
    <name evidence="5" type="ORF">GD597_05285</name>
</gene>